<organism evidence="2 3">
    <name type="scientific">Lupinus luteus</name>
    <name type="common">European yellow lupine</name>
    <dbReference type="NCBI Taxonomy" id="3873"/>
    <lineage>
        <taxon>Eukaryota</taxon>
        <taxon>Viridiplantae</taxon>
        <taxon>Streptophyta</taxon>
        <taxon>Embryophyta</taxon>
        <taxon>Tracheophyta</taxon>
        <taxon>Spermatophyta</taxon>
        <taxon>Magnoliopsida</taxon>
        <taxon>eudicotyledons</taxon>
        <taxon>Gunneridae</taxon>
        <taxon>Pentapetalae</taxon>
        <taxon>rosids</taxon>
        <taxon>fabids</taxon>
        <taxon>Fabales</taxon>
        <taxon>Fabaceae</taxon>
        <taxon>Papilionoideae</taxon>
        <taxon>50 kb inversion clade</taxon>
        <taxon>genistoids sensu lato</taxon>
        <taxon>core genistoids</taxon>
        <taxon>Genisteae</taxon>
        <taxon>Lupinus</taxon>
    </lineage>
</organism>
<dbReference type="PANTHER" id="PTHR31672">
    <property type="entry name" value="BNACNNG10540D PROTEIN"/>
    <property type="match status" value="1"/>
</dbReference>
<reference evidence="2 3" key="1">
    <citation type="submission" date="2024-03" db="EMBL/GenBank/DDBJ databases">
        <authorList>
            <person name="Martinez-Hernandez J."/>
        </authorList>
    </citation>
    <scope>NUCLEOTIDE SEQUENCE [LARGE SCALE GENOMIC DNA]</scope>
</reference>
<name>A0AAV1YA44_LUPLU</name>
<evidence type="ECO:0000313" key="3">
    <source>
        <dbReference type="Proteomes" id="UP001497480"/>
    </source>
</evidence>
<accession>A0AAV1YA44</accession>
<comment type="caution">
    <text evidence="2">The sequence shown here is derived from an EMBL/GenBank/DDBJ whole genome shotgun (WGS) entry which is preliminary data.</text>
</comment>
<evidence type="ECO:0000259" key="1">
    <source>
        <dbReference type="Pfam" id="PF08268"/>
    </source>
</evidence>
<dbReference type="Proteomes" id="UP001497480">
    <property type="component" value="Unassembled WGS sequence"/>
</dbReference>
<gene>
    <name evidence="2" type="ORF">LLUT_LOCUS31762</name>
</gene>
<dbReference type="PANTHER" id="PTHR31672:SF13">
    <property type="entry name" value="F-BOX PROTEIN CPR30-LIKE"/>
    <property type="match status" value="1"/>
</dbReference>
<dbReference type="InterPro" id="IPR017451">
    <property type="entry name" value="F-box-assoc_interact_dom"/>
</dbReference>
<sequence length="346" mass="40389">MIRESEGPPRMMISENDEVLELEWRNPFPHDHVIWYTENCNTYNGVSFIKTDLNRSKNLYLWNPTTGEIKRIPRPPFLDLPRPSETKLITMCGFGGDPDTTDFKVFFAFTIAIDTSDPFDEDNFASCLSYLQSSYELYTLSTNTWTLLDLVLPVECNSHTHEHGFYCNGGLHWACLDGKNENEDCILRFDFRNNQFTAIDLPSRFRISSSNFAEINDSLAIVKKSTIHPPYTNLDIWTLEQDTCCWTKKYIFEPVRLWHTYHFWKDGPELLASHGRDIYSRYLVSYHPDGHIVRHFEQVTFHDRNGVDNPVLKLVGTVAVKKVVVIKYFFLIPFRVVVSDFHQHIL</sequence>
<dbReference type="SUPFAM" id="SSF50965">
    <property type="entry name" value="Galactose oxidase, central domain"/>
    <property type="match status" value="1"/>
</dbReference>
<protein>
    <recommendedName>
        <fullName evidence="1">F-box associated beta-propeller type 3 domain-containing protein</fullName>
    </recommendedName>
</protein>
<keyword evidence="3" id="KW-1185">Reference proteome</keyword>
<evidence type="ECO:0000313" key="2">
    <source>
        <dbReference type="EMBL" id="CAL0330702.1"/>
    </source>
</evidence>
<dbReference type="EMBL" id="CAXHTB010000022">
    <property type="protein sequence ID" value="CAL0330702.1"/>
    <property type="molecule type" value="Genomic_DNA"/>
</dbReference>
<dbReference type="Pfam" id="PF08268">
    <property type="entry name" value="FBA_3"/>
    <property type="match status" value="1"/>
</dbReference>
<dbReference type="AlphaFoldDB" id="A0AAV1YA44"/>
<dbReference type="InterPro" id="IPR050796">
    <property type="entry name" value="SCF_F-box_component"/>
</dbReference>
<dbReference type="InterPro" id="IPR013187">
    <property type="entry name" value="F-box-assoc_dom_typ3"/>
</dbReference>
<dbReference type="NCBIfam" id="TIGR01640">
    <property type="entry name" value="F_box_assoc_1"/>
    <property type="match status" value="1"/>
</dbReference>
<feature type="domain" description="F-box associated beta-propeller type 3" evidence="1">
    <location>
        <begin position="25"/>
        <end position="261"/>
    </location>
</feature>
<dbReference type="InterPro" id="IPR011043">
    <property type="entry name" value="Gal_Oxase/kelch_b-propeller"/>
</dbReference>
<proteinExistence type="predicted"/>